<feature type="compositionally biased region" description="Low complexity" evidence="1">
    <location>
        <begin position="431"/>
        <end position="459"/>
    </location>
</feature>
<evidence type="ECO:0000313" key="3">
    <source>
        <dbReference type="EMBL" id="KAG5645516.1"/>
    </source>
</evidence>
<feature type="compositionally biased region" description="Low complexity" evidence="1">
    <location>
        <begin position="152"/>
        <end position="176"/>
    </location>
</feature>
<comment type="caution">
    <text evidence="3">The sequence shown here is derived from an EMBL/GenBank/DDBJ whole genome shotgun (WGS) entry which is preliminary data.</text>
</comment>
<feature type="compositionally biased region" description="Pro residues" evidence="1">
    <location>
        <begin position="476"/>
        <end position="501"/>
    </location>
</feature>
<feature type="region of interest" description="Disordered" evidence="1">
    <location>
        <begin position="348"/>
        <end position="611"/>
    </location>
</feature>
<accession>A0A9P7G932</accession>
<evidence type="ECO:0000256" key="2">
    <source>
        <dbReference type="SAM" id="Phobius"/>
    </source>
</evidence>
<feature type="compositionally biased region" description="Low complexity" evidence="1">
    <location>
        <begin position="351"/>
        <end position="360"/>
    </location>
</feature>
<proteinExistence type="predicted"/>
<feature type="compositionally biased region" description="Basic residues" evidence="1">
    <location>
        <begin position="533"/>
        <end position="543"/>
    </location>
</feature>
<evidence type="ECO:0000256" key="1">
    <source>
        <dbReference type="SAM" id="MobiDB-lite"/>
    </source>
</evidence>
<keyword evidence="4" id="KW-1185">Reference proteome</keyword>
<gene>
    <name evidence="3" type="ORF">DXG03_005926</name>
</gene>
<feature type="region of interest" description="Disordered" evidence="1">
    <location>
        <begin position="145"/>
        <end position="181"/>
    </location>
</feature>
<feature type="region of interest" description="Disordered" evidence="1">
    <location>
        <begin position="270"/>
        <end position="301"/>
    </location>
</feature>
<dbReference type="Proteomes" id="UP000775547">
    <property type="component" value="Unassembled WGS sequence"/>
</dbReference>
<evidence type="ECO:0000313" key="4">
    <source>
        <dbReference type="Proteomes" id="UP000775547"/>
    </source>
</evidence>
<keyword evidence="2" id="KW-0472">Membrane</keyword>
<reference evidence="3" key="2">
    <citation type="submission" date="2021-10" db="EMBL/GenBank/DDBJ databases">
        <title>Phylogenomics reveals ancestral predisposition of the termite-cultivated fungus Termitomyces towards a domesticated lifestyle.</title>
        <authorList>
            <person name="Auxier B."/>
            <person name="Grum-Grzhimaylo A."/>
            <person name="Cardenas M.E."/>
            <person name="Lodge J.D."/>
            <person name="Laessoe T."/>
            <person name="Pedersen O."/>
            <person name="Smith M.E."/>
            <person name="Kuyper T.W."/>
            <person name="Franco-Molano E.A."/>
            <person name="Baroni T.J."/>
            <person name="Aanen D.K."/>
        </authorList>
    </citation>
    <scope>NUCLEOTIDE SEQUENCE</scope>
    <source>
        <strain evidence="3">AP01</strain>
        <tissue evidence="3">Mycelium</tissue>
    </source>
</reference>
<feature type="compositionally biased region" description="Basic and acidic residues" evidence="1">
    <location>
        <begin position="544"/>
        <end position="553"/>
    </location>
</feature>
<protein>
    <submittedName>
        <fullName evidence="3">Uncharacterized protein</fullName>
    </submittedName>
</protein>
<dbReference type="AlphaFoldDB" id="A0A9P7G932"/>
<keyword evidence="2" id="KW-1133">Transmembrane helix</keyword>
<feature type="compositionally biased region" description="Low complexity" evidence="1">
    <location>
        <begin position="368"/>
        <end position="379"/>
    </location>
</feature>
<feature type="compositionally biased region" description="Polar residues" evidence="1">
    <location>
        <begin position="557"/>
        <end position="570"/>
    </location>
</feature>
<sequence>MSLRGATPTQTLSARQAASSPLLVFNAPDQPTSCLDTLFTWNYAGPDAPLSLTVTNVGVSQASTTSNSPRTFTNPFTNPATRQAGHQVSLLIADLLDPSSGSYNWTKVTVLPGFYVLVGAIQSAGYSTITAPFFVQPGNDVSCLGTQPSPSPSSTFSSSSSSVSSSSSNFPPTVTPIGGSGEETRINKGAIAGGVVAGVLVLLGALAIYIIFICLPRRRARSRHARSPSKSGALAHSHVGGDGHDGGGAGRWGGLSSVDSHMVMNETPYTKTLKKSKKPYTSTAAKRHHSTTSSASVGPFAGGVGASQDNIQLYSNGNGTRSRSGSVAQNYNSSVYLASPSEEKLGMTLLSSPGRASSPPANNPNPNPAHAYSASSHAEAPQRRTSLTQGRPRRSVDSTASQLQSPFATPPASSPLSPVSPTAAMVGLARAPSAGSGSTAHPPSSSSHHTQPQAQTQAQRKTPRKPVPVYSSSSPPTSPVSPPAPPLSPAPPTQALPPTFDPHPMVHTSSQGHYATRAERESLKSLSPAQSGGKRKSRSKSKGPGRDKVKDKGGGNSANASRESLASNFYLNEYGNGSGSGREVAHKSSFGPGGVEGRPLHYLIPDMPAQQ</sequence>
<name>A0A9P7G932_9AGAR</name>
<keyword evidence="2" id="KW-0812">Transmembrane</keyword>
<feature type="compositionally biased region" description="Low complexity" evidence="1">
    <location>
        <begin position="414"/>
        <end position="424"/>
    </location>
</feature>
<organism evidence="3 4">
    <name type="scientific">Asterophora parasitica</name>
    <dbReference type="NCBI Taxonomy" id="117018"/>
    <lineage>
        <taxon>Eukaryota</taxon>
        <taxon>Fungi</taxon>
        <taxon>Dikarya</taxon>
        <taxon>Basidiomycota</taxon>
        <taxon>Agaricomycotina</taxon>
        <taxon>Agaricomycetes</taxon>
        <taxon>Agaricomycetidae</taxon>
        <taxon>Agaricales</taxon>
        <taxon>Tricholomatineae</taxon>
        <taxon>Lyophyllaceae</taxon>
        <taxon>Asterophora</taxon>
    </lineage>
</organism>
<feature type="transmembrane region" description="Helical" evidence="2">
    <location>
        <begin position="190"/>
        <end position="215"/>
    </location>
</feature>
<reference evidence="3" key="1">
    <citation type="submission" date="2020-07" db="EMBL/GenBank/DDBJ databases">
        <authorList>
            <person name="Nieuwenhuis M."/>
            <person name="Van De Peppel L.J.J."/>
        </authorList>
    </citation>
    <scope>NUCLEOTIDE SEQUENCE</scope>
    <source>
        <strain evidence="3">AP01</strain>
        <tissue evidence="3">Mycelium</tissue>
    </source>
</reference>
<feature type="region of interest" description="Disordered" evidence="1">
    <location>
        <begin position="224"/>
        <end position="254"/>
    </location>
</feature>
<dbReference type="EMBL" id="JABCKV010000038">
    <property type="protein sequence ID" value="KAG5645516.1"/>
    <property type="molecule type" value="Genomic_DNA"/>
</dbReference>
<dbReference type="OrthoDB" id="3266934at2759"/>